<dbReference type="AlphaFoldDB" id="A0AA35UJM7"/>
<dbReference type="PROSITE" id="PS51708">
    <property type="entry name" value="CHAD"/>
    <property type="match status" value="1"/>
</dbReference>
<dbReference type="RefSeq" id="WP_017364303.1">
    <property type="nucleotide sequence ID" value="NZ_OX458332.1"/>
</dbReference>
<dbReference type="Gene3D" id="1.40.20.10">
    <property type="entry name" value="CHAD domain"/>
    <property type="match status" value="1"/>
</dbReference>
<dbReference type="PANTHER" id="PTHR39339">
    <property type="entry name" value="SLR1444 PROTEIN"/>
    <property type="match status" value="1"/>
</dbReference>
<protein>
    <submittedName>
        <fullName evidence="2">CHAD domain-containing protein</fullName>
    </submittedName>
</protein>
<evidence type="ECO:0000313" key="2">
    <source>
        <dbReference type="EMBL" id="CAI8862159.1"/>
    </source>
</evidence>
<dbReference type="Proteomes" id="UP001158598">
    <property type="component" value="Chromosome"/>
</dbReference>
<accession>A0AA35UJM7</accession>
<organism evidence="2 3">
    <name type="scientific">Methylococcus capsulatus</name>
    <dbReference type="NCBI Taxonomy" id="414"/>
    <lineage>
        <taxon>Bacteria</taxon>
        <taxon>Pseudomonadati</taxon>
        <taxon>Pseudomonadota</taxon>
        <taxon>Gammaproteobacteria</taxon>
        <taxon>Methylococcales</taxon>
        <taxon>Methylococcaceae</taxon>
        <taxon>Methylococcus</taxon>
    </lineage>
</organism>
<proteinExistence type="predicted"/>
<feature type="domain" description="CHAD" evidence="1">
    <location>
        <begin position="18"/>
        <end position="309"/>
    </location>
</feature>
<dbReference type="Pfam" id="PF05235">
    <property type="entry name" value="CHAD"/>
    <property type="match status" value="1"/>
</dbReference>
<dbReference type="EMBL" id="OX458332">
    <property type="protein sequence ID" value="CAI8862159.1"/>
    <property type="molecule type" value="Genomic_DNA"/>
</dbReference>
<sequence length="329" mass="37683">MQEIEEESGKADTPPLAECRADAIVRRFASQYLDRMECSETGILENPEALHDYRVALRRSRTLLGQLKGVFPERDARCWLDRLGRLGELTGPLRDCQVMLADLPLYHSMLPESLRPALAPLQSYLERETASAHRILAERMRRKDYRRTIENWRRFLERPAPKRPAAPNALVPAGEICGRRIWKLYRSMLREGAALGPDSPQDAFHALRKRGKKLRYLLEFSASLRGDGKLRDLIAQLKKLQDVLGECQDTAVQRARLLRLAETLRQDGQPLDTLLAMGVLVGHLEQRQSRCRRAFGEGFAEFAGKPVRRRFRKLFGPGHDEGDRGRRRA</sequence>
<evidence type="ECO:0000313" key="3">
    <source>
        <dbReference type="Proteomes" id="UP001158598"/>
    </source>
</evidence>
<gene>
    <name evidence="2" type="ORF">MCNOR_2703</name>
</gene>
<name>A0AA35UJM7_METCP</name>
<dbReference type="PANTHER" id="PTHR39339:SF1">
    <property type="entry name" value="CHAD DOMAIN-CONTAINING PROTEIN"/>
    <property type="match status" value="1"/>
</dbReference>
<dbReference type="InterPro" id="IPR038186">
    <property type="entry name" value="CHAD_dom_sf"/>
</dbReference>
<dbReference type="SMART" id="SM00880">
    <property type="entry name" value="CHAD"/>
    <property type="match status" value="1"/>
</dbReference>
<dbReference type="InterPro" id="IPR007899">
    <property type="entry name" value="CHAD_dom"/>
</dbReference>
<evidence type="ECO:0000259" key="1">
    <source>
        <dbReference type="PROSITE" id="PS51708"/>
    </source>
</evidence>
<reference evidence="2" key="1">
    <citation type="submission" date="2023-03" db="EMBL/GenBank/DDBJ databases">
        <authorList>
            <person name="Pearce D."/>
        </authorList>
    </citation>
    <scope>NUCLEOTIDE SEQUENCE</scope>
    <source>
        <strain evidence="2">Mc</strain>
    </source>
</reference>